<evidence type="ECO:0000256" key="6">
    <source>
        <dbReference type="PROSITE-ProRule" id="PRU00169"/>
    </source>
</evidence>
<keyword evidence="1 6" id="KW-0597">Phosphoprotein</keyword>
<evidence type="ECO:0000256" key="5">
    <source>
        <dbReference type="ARBA" id="ARBA00023163"/>
    </source>
</evidence>
<evidence type="ECO:0000256" key="3">
    <source>
        <dbReference type="ARBA" id="ARBA00023015"/>
    </source>
</evidence>
<dbReference type="GO" id="GO:0032993">
    <property type="term" value="C:protein-DNA complex"/>
    <property type="evidence" value="ECO:0007669"/>
    <property type="project" value="TreeGrafter"/>
</dbReference>
<dbReference type="Pfam" id="PF00072">
    <property type="entry name" value="Response_reg"/>
    <property type="match status" value="1"/>
</dbReference>
<dbReference type="GO" id="GO:0004016">
    <property type="term" value="F:adenylate cyclase activity"/>
    <property type="evidence" value="ECO:0007669"/>
    <property type="project" value="UniProtKB-ARBA"/>
</dbReference>
<dbReference type="Gene3D" id="3.30.70.1230">
    <property type="entry name" value="Nucleotide cyclase"/>
    <property type="match status" value="1"/>
</dbReference>
<organism evidence="9 10">
    <name type="scientific">Solirubrobacter ginsenosidimutans</name>
    <dbReference type="NCBI Taxonomy" id="490573"/>
    <lineage>
        <taxon>Bacteria</taxon>
        <taxon>Bacillati</taxon>
        <taxon>Actinomycetota</taxon>
        <taxon>Thermoleophilia</taxon>
        <taxon>Solirubrobacterales</taxon>
        <taxon>Solirubrobacteraceae</taxon>
        <taxon>Solirubrobacter</taxon>
    </lineage>
</organism>
<keyword evidence="3" id="KW-0805">Transcription regulation</keyword>
<keyword evidence="2" id="KW-0902">Two-component regulatory system</keyword>
<dbReference type="AlphaFoldDB" id="A0A9X3MWD6"/>
<evidence type="ECO:0000256" key="4">
    <source>
        <dbReference type="ARBA" id="ARBA00023125"/>
    </source>
</evidence>
<dbReference type="InterPro" id="IPR039420">
    <property type="entry name" value="WalR-like"/>
</dbReference>
<dbReference type="InterPro" id="IPR001054">
    <property type="entry name" value="A/G_cyclase"/>
</dbReference>
<dbReference type="SUPFAM" id="SSF52172">
    <property type="entry name" value="CheY-like"/>
    <property type="match status" value="1"/>
</dbReference>
<feature type="domain" description="Guanylate cyclase" evidence="8">
    <location>
        <begin position="159"/>
        <end position="290"/>
    </location>
</feature>
<dbReference type="GO" id="GO:0000156">
    <property type="term" value="F:phosphorelay response regulator activity"/>
    <property type="evidence" value="ECO:0007669"/>
    <property type="project" value="TreeGrafter"/>
</dbReference>
<accession>A0A9X3MWD6</accession>
<keyword evidence="4" id="KW-0238">DNA-binding</keyword>
<feature type="modified residue" description="4-aspartylphosphate" evidence="6">
    <location>
        <position position="50"/>
    </location>
</feature>
<dbReference type="CDD" id="cd07302">
    <property type="entry name" value="CHD"/>
    <property type="match status" value="1"/>
</dbReference>
<dbReference type="RefSeq" id="WP_270041695.1">
    <property type="nucleotide sequence ID" value="NZ_JAPDOD010000018.1"/>
</dbReference>
<feature type="domain" description="Response regulatory" evidence="7">
    <location>
        <begin position="1"/>
        <end position="116"/>
    </location>
</feature>
<dbReference type="InterPro" id="IPR001789">
    <property type="entry name" value="Sig_transdc_resp-reg_receiver"/>
</dbReference>
<dbReference type="GO" id="GO:0009190">
    <property type="term" value="P:cyclic nucleotide biosynthetic process"/>
    <property type="evidence" value="ECO:0007669"/>
    <property type="project" value="InterPro"/>
</dbReference>
<evidence type="ECO:0000256" key="2">
    <source>
        <dbReference type="ARBA" id="ARBA00023012"/>
    </source>
</evidence>
<dbReference type="SMART" id="SM00448">
    <property type="entry name" value="REC"/>
    <property type="match status" value="1"/>
</dbReference>
<gene>
    <name evidence="9" type="ORF">OM076_19435</name>
</gene>
<comment type="caution">
    <text evidence="9">The sequence shown here is derived from an EMBL/GenBank/DDBJ whole genome shotgun (WGS) entry which is preliminary data.</text>
</comment>
<dbReference type="GO" id="GO:0000976">
    <property type="term" value="F:transcription cis-regulatory region binding"/>
    <property type="evidence" value="ECO:0007669"/>
    <property type="project" value="TreeGrafter"/>
</dbReference>
<evidence type="ECO:0000313" key="10">
    <source>
        <dbReference type="Proteomes" id="UP001149140"/>
    </source>
</evidence>
<dbReference type="CDD" id="cd17538">
    <property type="entry name" value="REC_D1_PleD-like"/>
    <property type="match status" value="1"/>
</dbReference>
<proteinExistence type="predicted"/>
<dbReference type="GO" id="GO:0006355">
    <property type="term" value="P:regulation of DNA-templated transcription"/>
    <property type="evidence" value="ECO:0007669"/>
    <property type="project" value="TreeGrafter"/>
</dbReference>
<dbReference type="EMBL" id="JAPDOD010000018">
    <property type="protein sequence ID" value="MDA0162455.1"/>
    <property type="molecule type" value="Genomic_DNA"/>
</dbReference>
<evidence type="ECO:0000256" key="1">
    <source>
        <dbReference type="ARBA" id="ARBA00022553"/>
    </source>
</evidence>
<dbReference type="Pfam" id="PF00211">
    <property type="entry name" value="Guanylate_cyc"/>
    <property type="match status" value="1"/>
</dbReference>
<sequence length="339" mass="36510">MILVVDDLQQNVRLLRAVLEPRGYAIAEASSGPAALSRLAEGDIDLVLLDVMMPLMDGYEVCRRIRADPATAFLPVVMITASGEAEKRRGLDAGADDFVAKPFDQAELLARVRSLLRVKAYHDEIEAFNRGLRRFLPAQVVELVKGDPAVLDVHRREIAVVACALAGFAAFAEGAEPEDVMAVLNSYHAALGELVDEAEATLVRLSGDELTIVFNDPLPCPDPAGASVRLAVALRDRVWELAEGWNRLGFDLQLAAGIALGHATIGRIGFEHRWEYAPVGTVPTLASRLCESAAPGQILISRRVFAATEPLAITQPAGDLALRGLAKPTPTWDLLGLET</sequence>
<dbReference type="PROSITE" id="PS50125">
    <property type="entry name" value="GUANYLATE_CYCLASE_2"/>
    <property type="match status" value="1"/>
</dbReference>
<dbReference type="SUPFAM" id="SSF55073">
    <property type="entry name" value="Nucleotide cyclase"/>
    <property type="match status" value="1"/>
</dbReference>
<dbReference type="InterPro" id="IPR029787">
    <property type="entry name" value="Nucleotide_cyclase"/>
</dbReference>
<protein>
    <submittedName>
        <fullName evidence="9">Response regulator</fullName>
    </submittedName>
</protein>
<evidence type="ECO:0000313" key="9">
    <source>
        <dbReference type="EMBL" id="MDA0162455.1"/>
    </source>
</evidence>
<dbReference type="GO" id="GO:0005829">
    <property type="term" value="C:cytosol"/>
    <property type="evidence" value="ECO:0007669"/>
    <property type="project" value="TreeGrafter"/>
</dbReference>
<dbReference type="PROSITE" id="PS50110">
    <property type="entry name" value="RESPONSE_REGULATORY"/>
    <property type="match status" value="1"/>
</dbReference>
<dbReference type="Proteomes" id="UP001149140">
    <property type="component" value="Unassembled WGS sequence"/>
</dbReference>
<dbReference type="Gene3D" id="3.40.50.2300">
    <property type="match status" value="1"/>
</dbReference>
<dbReference type="InterPro" id="IPR011006">
    <property type="entry name" value="CheY-like_superfamily"/>
</dbReference>
<keyword evidence="10" id="KW-1185">Reference proteome</keyword>
<dbReference type="PANTHER" id="PTHR48111:SF1">
    <property type="entry name" value="TWO-COMPONENT RESPONSE REGULATOR ORR33"/>
    <property type="match status" value="1"/>
</dbReference>
<dbReference type="SMART" id="SM00044">
    <property type="entry name" value="CYCc"/>
    <property type="match status" value="1"/>
</dbReference>
<name>A0A9X3MWD6_9ACTN</name>
<evidence type="ECO:0000259" key="7">
    <source>
        <dbReference type="PROSITE" id="PS50110"/>
    </source>
</evidence>
<reference evidence="9" key="1">
    <citation type="submission" date="2022-10" db="EMBL/GenBank/DDBJ databases">
        <title>The WGS of Solirubrobacter ginsenosidimutans DSM 21036.</title>
        <authorList>
            <person name="Jiang Z."/>
        </authorList>
    </citation>
    <scope>NUCLEOTIDE SEQUENCE</scope>
    <source>
        <strain evidence="9">DSM 21036</strain>
    </source>
</reference>
<keyword evidence="5" id="KW-0804">Transcription</keyword>
<evidence type="ECO:0000259" key="8">
    <source>
        <dbReference type="PROSITE" id="PS50125"/>
    </source>
</evidence>
<dbReference type="PANTHER" id="PTHR48111">
    <property type="entry name" value="REGULATOR OF RPOS"/>
    <property type="match status" value="1"/>
</dbReference>